<name>A0A084ABA7_LACLC</name>
<comment type="caution">
    <text evidence="2">The sequence shown here is derived from an EMBL/GenBank/DDBJ whole genome shotgun (WGS) entry which is preliminary data.</text>
</comment>
<dbReference type="EMBL" id="AZSI01000036">
    <property type="protein sequence ID" value="KEY62586.1"/>
    <property type="molecule type" value="Genomic_DNA"/>
</dbReference>
<keyword evidence="1" id="KW-0472">Membrane</keyword>
<dbReference type="PATRIC" id="fig|1415168.3.peg.1333"/>
<organism evidence="2 3">
    <name type="scientific">Lactococcus cremoris subsp. cremoris GE214</name>
    <dbReference type="NCBI Taxonomy" id="1415168"/>
    <lineage>
        <taxon>Bacteria</taxon>
        <taxon>Bacillati</taxon>
        <taxon>Bacillota</taxon>
        <taxon>Bacilli</taxon>
        <taxon>Lactobacillales</taxon>
        <taxon>Streptococcaceae</taxon>
        <taxon>Lactococcus</taxon>
        <taxon>Lactococcus cremoris subsp. cremoris</taxon>
    </lineage>
</organism>
<evidence type="ECO:0000313" key="2">
    <source>
        <dbReference type="EMBL" id="KEY62586.1"/>
    </source>
</evidence>
<proteinExistence type="predicted"/>
<evidence type="ECO:0000313" key="3">
    <source>
        <dbReference type="Proteomes" id="UP000028401"/>
    </source>
</evidence>
<gene>
    <name evidence="2" type="ORF">U725_01256</name>
</gene>
<dbReference type="AlphaFoldDB" id="A0A084ABA7"/>
<dbReference type="Proteomes" id="UP000028401">
    <property type="component" value="Unassembled WGS sequence"/>
</dbReference>
<dbReference type="RefSeq" id="WP_021038039.1">
    <property type="nucleotide sequence ID" value="NZ_AZSI01000036.1"/>
</dbReference>
<feature type="transmembrane region" description="Helical" evidence="1">
    <location>
        <begin position="6"/>
        <end position="33"/>
    </location>
</feature>
<protein>
    <submittedName>
        <fullName evidence="2">Uncharacterized protein</fullName>
    </submittedName>
</protein>
<keyword evidence="1" id="KW-1133">Transmembrane helix</keyword>
<keyword evidence="1" id="KW-0812">Transmembrane</keyword>
<dbReference type="GeneID" id="61110611"/>
<evidence type="ECO:0000256" key="1">
    <source>
        <dbReference type="SAM" id="Phobius"/>
    </source>
</evidence>
<accession>A0A084ABA7</accession>
<reference evidence="2 3" key="1">
    <citation type="submission" date="2014-06" db="EMBL/GenBank/DDBJ databases">
        <title>Draft genome sequence of the putrescine producing strain Lactococcus lactis subsp cremoris GE214.</title>
        <authorList>
            <person name="Ladero V."/>
            <person name="Linares D.M."/>
            <person name="del Rio B."/>
            <person name="Mayo B."/>
            <person name="Martin M.C."/>
            <person name="Fernandez M."/>
            <person name="Alvarez M.A."/>
        </authorList>
    </citation>
    <scope>NUCLEOTIDE SEQUENCE [LARGE SCALE GENOMIC DNA]</scope>
    <source>
        <strain evidence="2 3">GE214</strain>
    </source>
</reference>
<sequence length="83" mass="10216">MREVPFWPILIFFAFFILIYLGLIIAIVMTAFVNTFRKNENIDELFLDRFERLTKEYFYTLFKKGYKPKKAELPEWIRWISKP</sequence>